<evidence type="ECO:0000313" key="2">
    <source>
        <dbReference type="Proteomes" id="UP000642571"/>
    </source>
</evidence>
<reference evidence="2" key="1">
    <citation type="journal article" date="2019" name="Int. J. Syst. Evol. Microbiol.">
        <title>The Global Catalogue of Microorganisms (GCM) 10K type strain sequencing project: providing services to taxonomists for standard genome sequencing and annotation.</title>
        <authorList>
            <consortium name="The Broad Institute Genomics Platform"/>
            <consortium name="The Broad Institute Genome Sequencing Center for Infectious Disease"/>
            <person name="Wu L."/>
            <person name="Ma J."/>
        </authorList>
    </citation>
    <scope>NUCLEOTIDE SEQUENCE [LARGE SCALE GENOMIC DNA]</scope>
    <source>
        <strain evidence="2">CGMCC 1.15353</strain>
    </source>
</reference>
<organism evidence="1 2">
    <name type="scientific">Pontibacillus salipaludis</name>
    <dbReference type="NCBI Taxonomy" id="1697394"/>
    <lineage>
        <taxon>Bacteria</taxon>
        <taxon>Bacillati</taxon>
        <taxon>Bacillota</taxon>
        <taxon>Bacilli</taxon>
        <taxon>Bacillales</taxon>
        <taxon>Bacillaceae</taxon>
        <taxon>Pontibacillus</taxon>
    </lineage>
</organism>
<dbReference type="Proteomes" id="UP000642571">
    <property type="component" value="Unassembled WGS sequence"/>
</dbReference>
<sequence length="429" mass="50114">MESSALDQAKYHAWFQHRDSDGWITVASKGKDSGFKQWHYKPQDLADELTKSLGEDVYFSQNTFFKPARKIENIRQLRSLYIDLDFYILNYQPSWVLANLEHEFYKKTVPEPNIIIFSGRGVVLIWLIEPVPSMALPLWQAVQDYLLKELEGLGGDPKATDAARVFRIAGSINSKNGAEVHAQFRHDYRYELRQLQFDYLPELEPEIKPPKKKKRGRKNKVAQLFNTYTLHGARLKDVVTLVNLRNYEVTGYREILCFLYRYWSCCFTKDPTKALNDTITFNLEFTEPLPCHEVERATKSAEKAWEARSNKEANRIAQEKGYPGAGYNITNKKLISWLGITGEEQYHLKTIIDTNEKKRRNKEYQKKKRRDNGVLDRKEYLDLENEKTQMRLKELLSILNSSPEMKNRDIAKKLGISISYVKKLKAKVK</sequence>
<evidence type="ECO:0000313" key="1">
    <source>
        <dbReference type="EMBL" id="GGD29663.1"/>
    </source>
</evidence>
<dbReference type="RefSeq" id="WP_229721323.1">
    <property type="nucleotide sequence ID" value="NZ_BMIN01000033.1"/>
</dbReference>
<gene>
    <name evidence="1" type="ORF">GCM10011389_41520</name>
</gene>
<evidence type="ECO:0008006" key="3">
    <source>
        <dbReference type="Google" id="ProtNLM"/>
    </source>
</evidence>
<comment type="caution">
    <text evidence="1">The sequence shown here is derived from an EMBL/GenBank/DDBJ whole genome shotgun (WGS) entry which is preliminary data.</text>
</comment>
<protein>
    <recommendedName>
        <fullName evidence="3">Replication protein</fullName>
    </recommendedName>
</protein>
<dbReference type="EMBL" id="BMIN01000033">
    <property type="protein sequence ID" value="GGD29663.1"/>
    <property type="molecule type" value="Genomic_DNA"/>
</dbReference>
<name>A0ABQ1QKY1_9BACI</name>
<proteinExistence type="predicted"/>
<accession>A0ABQ1QKY1</accession>
<keyword evidence="2" id="KW-1185">Reference proteome</keyword>